<protein>
    <submittedName>
        <fullName evidence="2">Uncharacterized protein</fullName>
    </submittedName>
</protein>
<proteinExistence type="predicted"/>
<dbReference type="WBParaSite" id="nRc.2.0.1.t31112-RA">
    <property type="protein sequence ID" value="nRc.2.0.1.t31112-RA"/>
    <property type="gene ID" value="nRc.2.0.1.g31112"/>
</dbReference>
<keyword evidence="1" id="KW-1185">Reference proteome</keyword>
<dbReference type="AlphaFoldDB" id="A0A915JXP9"/>
<name>A0A915JXP9_ROMCU</name>
<sequence>SLAPLAPLAPLYQIWNTKPILNRVFTSDASGTVTGTGTKVPVPARYHGVTGAGIASVKKDSHPTARASMIGDPDVVDPAQEEPIICTACEDTIIKTSMANMIMLSKEVAMAAPIVSPRIVLWAGTAQSANDLATYAPLFAKLTTLRRQ</sequence>
<organism evidence="1 2">
    <name type="scientific">Romanomermis culicivorax</name>
    <name type="common">Nematode worm</name>
    <dbReference type="NCBI Taxonomy" id="13658"/>
    <lineage>
        <taxon>Eukaryota</taxon>
        <taxon>Metazoa</taxon>
        <taxon>Ecdysozoa</taxon>
        <taxon>Nematoda</taxon>
        <taxon>Enoplea</taxon>
        <taxon>Dorylaimia</taxon>
        <taxon>Mermithida</taxon>
        <taxon>Mermithoidea</taxon>
        <taxon>Mermithidae</taxon>
        <taxon>Romanomermis</taxon>
    </lineage>
</organism>
<evidence type="ECO:0000313" key="1">
    <source>
        <dbReference type="Proteomes" id="UP000887565"/>
    </source>
</evidence>
<accession>A0A915JXP9</accession>
<evidence type="ECO:0000313" key="2">
    <source>
        <dbReference type="WBParaSite" id="nRc.2.0.1.t31112-RA"/>
    </source>
</evidence>
<reference evidence="2" key="1">
    <citation type="submission" date="2022-11" db="UniProtKB">
        <authorList>
            <consortium name="WormBaseParasite"/>
        </authorList>
    </citation>
    <scope>IDENTIFICATION</scope>
</reference>
<dbReference type="Proteomes" id="UP000887565">
    <property type="component" value="Unplaced"/>
</dbReference>